<protein>
    <submittedName>
        <fullName evidence="1">Uncharacterized protein</fullName>
    </submittedName>
</protein>
<comment type="caution">
    <text evidence="1">The sequence shown here is derived from an EMBL/GenBank/DDBJ whole genome shotgun (WGS) entry which is preliminary data.</text>
</comment>
<dbReference type="EMBL" id="JAWDJW010005563">
    <property type="protein sequence ID" value="KAK3067280.1"/>
    <property type="molecule type" value="Genomic_DNA"/>
</dbReference>
<keyword evidence="2" id="KW-1185">Reference proteome</keyword>
<accession>A0ACC3DEY9</accession>
<evidence type="ECO:0000313" key="1">
    <source>
        <dbReference type="EMBL" id="KAK3067280.1"/>
    </source>
</evidence>
<organism evidence="1 2">
    <name type="scientific">Coniosporium uncinatum</name>
    <dbReference type="NCBI Taxonomy" id="93489"/>
    <lineage>
        <taxon>Eukaryota</taxon>
        <taxon>Fungi</taxon>
        <taxon>Dikarya</taxon>
        <taxon>Ascomycota</taxon>
        <taxon>Pezizomycotina</taxon>
        <taxon>Dothideomycetes</taxon>
        <taxon>Dothideomycetes incertae sedis</taxon>
        <taxon>Coniosporium</taxon>
    </lineage>
</organism>
<gene>
    <name evidence="1" type="ORF">LTS18_001211</name>
</gene>
<evidence type="ECO:0000313" key="2">
    <source>
        <dbReference type="Proteomes" id="UP001186974"/>
    </source>
</evidence>
<dbReference type="Proteomes" id="UP001186974">
    <property type="component" value="Unassembled WGS sequence"/>
</dbReference>
<feature type="non-terminal residue" evidence="1">
    <location>
        <position position="266"/>
    </location>
</feature>
<reference evidence="1" key="1">
    <citation type="submission" date="2024-09" db="EMBL/GenBank/DDBJ databases">
        <title>Black Yeasts Isolated from many extreme environments.</title>
        <authorList>
            <person name="Coleine C."/>
            <person name="Stajich J.E."/>
            <person name="Selbmann L."/>
        </authorList>
    </citation>
    <scope>NUCLEOTIDE SEQUENCE</scope>
    <source>
        <strain evidence="1">CCFEE 5737</strain>
    </source>
</reference>
<sequence>MMHPHSTQAPATESLTKALQTTVGSMISSQLAKQLHPQQRDSQQLAEATFDDQHIEARTPSKSSSKNRSLSDSIPRLSPSPNIKEGRRTSKDDHHIGTTPTTPRRPDFLSRGLSLHMPPRDSGGMPSPAQLANRAPLSPKVDTRNIFGSPATVLPRHSRGLDFSRACTHLHHSTLAEQSSPDSSPTVTQKGINIPQRVGPLNPLTLDSPMMHTNIGWHSAGNNDKTAPSSVSSTMMLMSDDSDSGSEDYDPMDRDDNDEAVISTPQ</sequence>
<name>A0ACC3DEY9_9PEZI</name>
<proteinExistence type="predicted"/>